<evidence type="ECO:0000313" key="13">
    <source>
        <dbReference type="EMBL" id="SDE04501.1"/>
    </source>
</evidence>
<dbReference type="PANTHER" id="PTHR38779">
    <property type="entry name" value="TYPE II SECRETION SYSTEM PROTEIN I-RELATED"/>
    <property type="match status" value="1"/>
</dbReference>
<evidence type="ECO:0000256" key="6">
    <source>
        <dbReference type="ARBA" id="ARBA00022692"/>
    </source>
</evidence>
<evidence type="ECO:0000256" key="9">
    <source>
        <dbReference type="RuleBase" id="RU368030"/>
    </source>
</evidence>
<evidence type="ECO:0000256" key="2">
    <source>
        <dbReference type="ARBA" id="ARBA00008358"/>
    </source>
</evidence>
<dbReference type="GeneID" id="300924392"/>
<evidence type="ECO:0000256" key="10">
    <source>
        <dbReference type="SAM" id="MobiDB-lite"/>
    </source>
</evidence>
<protein>
    <recommendedName>
        <fullName evidence="9">Type II secretion system protein I</fullName>
        <shortName evidence="9">T2SS minor pseudopilin I</shortName>
    </recommendedName>
</protein>
<organism evidence="13 14">
    <name type="scientific">Psychrobacter pacificensis</name>
    <dbReference type="NCBI Taxonomy" id="112002"/>
    <lineage>
        <taxon>Bacteria</taxon>
        <taxon>Pseudomonadati</taxon>
        <taxon>Pseudomonadota</taxon>
        <taxon>Gammaproteobacteria</taxon>
        <taxon>Moraxellales</taxon>
        <taxon>Moraxellaceae</taxon>
        <taxon>Psychrobacter</taxon>
    </lineage>
</organism>
<evidence type="ECO:0000256" key="8">
    <source>
        <dbReference type="ARBA" id="ARBA00023136"/>
    </source>
</evidence>
<keyword evidence="5 9" id="KW-0997">Cell inner membrane</keyword>
<dbReference type="Proteomes" id="UP000198501">
    <property type="component" value="Unassembled WGS sequence"/>
</dbReference>
<comment type="similarity">
    <text evidence="2 9">Belongs to the GSP I family.</text>
</comment>
<keyword evidence="8 9" id="KW-0472">Membrane</keyword>
<dbReference type="InterPro" id="IPR012902">
    <property type="entry name" value="N_methyl_site"/>
</dbReference>
<dbReference type="PANTHER" id="PTHR38779:SF2">
    <property type="entry name" value="TYPE II SECRETION SYSTEM PROTEIN I-RELATED"/>
    <property type="match status" value="1"/>
</dbReference>
<comment type="PTM">
    <text evidence="9">Cleaved by prepilin peptidase.</text>
</comment>
<dbReference type="NCBIfam" id="TIGR01707">
    <property type="entry name" value="gspI"/>
    <property type="match status" value="1"/>
</dbReference>
<evidence type="ECO:0000256" key="4">
    <source>
        <dbReference type="ARBA" id="ARBA00022481"/>
    </source>
</evidence>
<dbReference type="GO" id="GO:0015628">
    <property type="term" value="P:protein secretion by the type II secretion system"/>
    <property type="evidence" value="ECO:0007669"/>
    <property type="project" value="UniProtKB-UniRule"/>
</dbReference>
<evidence type="ECO:0000313" key="12">
    <source>
        <dbReference type="EMBL" id="GLR28767.1"/>
    </source>
</evidence>
<dbReference type="InterPro" id="IPR045584">
    <property type="entry name" value="Pilin-like"/>
</dbReference>
<dbReference type="PROSITE" id="PS00409">
    <property type="entry name" value="PROKAR_NTER_METHYL"/>
    <property type="match status" value="1"/>
</dbReference>
<evidence type="ECO:0000256" key="7">
    <source>
        <dbReference type="ARBA" id="ARBA00022989"/>
    </source>
</evidence>
<keyword evidence="15" id="KW-1185">Reference proteome</keyword>
<reference evidence="15" key="3">
    <citation type="journal article" date="2019" name="Int. J. Syst. Evol. Microbiol.">
        <title>The Global Catalogue of Microorganisms (GCM) 10K type strain sequencing project: providing services to taxonomists for standard genome sequencing and annotation.</title>
        <authorList>
            <consortium name="The Broad Institute Genomics Platform"/>
            <consortium name="The Broad Institute Genome Sequencing Center for Infectious Disease"/>
            <person name="Wu L."/>
            <person name="Ma J."/>
        </authorList>
    </citation>
    <scope>NUCLEOTIDE SEQUENCE [LARGE SCALE GENOMIC DNA]</scope>
    <source>
        <strain evidence="15">NBRC 103191</strain>
    </source>
</reference>
<evidence type="ECO:0000313" key="14">
    <source>
        <dbReference type="Proteomes" id="UP000198501"/>
    </source>
</evidence>
<dbReference type="NCBIfam" id="TIGR02532">
    <property type="entry name" value="IV_pilin_GFxxxE"/>
    <property type="match status" value="1"/>
</dbReference>
<feature type="transmembrane region" description="Helical" evidence="9">
    <location>
        <begin position="29"/>
        <end position="49"/>
    </location>
</feature>
<reference evidence="12" key="4">
    <citation type="submission" date="2023-01" db="EMBL/GenBank/DDBJ databases">
        <title>Draft genome sequence of Psychrobacter pacificensis strain NBRC 103191.</title>
        <authorList>
            <person name="Sun Q."/>
            <person name="Mori K."/>
        </authorList>
    </citation>
    <scope>NUCLEOTIDE SEQUENCE</scope>
    <source>
        <strain evidence="12">NBRC 103191</strain>
    </source>
</reference>
<comment type="subunit">
    <text evidence="9">Type II secretion is composed of four main components: the outer membrane complex, the inner membrane complex, the cytoplasmic secretion ATPase and the periplasm-spanning pseudopilus.</text>
</comment>
<reference evidence="13 14" key="2">
    <citation type="submission" date="2016-10" db="EMBL/GenBank/DDBJ databases">
        <authorList>
            <person name="de Groot N.N."/>
        </authorList>
    </citation>
    <scope>NUCLEOTIDE SEQUENCE [LARGE SCALE GENOMIC DNA]</scope>
    <source>
        <strain evidence="13 14">DSM 23406</strain>
    </source>
</reference>
<keyword evidence="3" id="KW-1003">Cell membrane</keyword>
<evidence type="ECO:0000256" key="5">
    <source>
        <dbReference type="ARBA" id="ARBA00022519"/>
    </source>
</evidence>
<dbReference type="GO" id="GO:0015627">
    <property type="term" value="C:type II protein secretion system complex"/>
    <property type="evidence" value="ECO:0007669"/>
    <property type="project" value="UniProtKB-UniRule"/>
</dbReference>
<sequence length="167" mass="17433">MNKLSKYSATKAQPTSLKSISLKSGRESGFTLIEVMVALAILAVVAVAASRASSAYLKSVDILRTRTLAHFVAQNAAADLRIQDTWLTANRTQTINAQGRDWQIVMTVGDAITPALKQVNIAVAPIIDGQAGTSVTDISVMLSNADQDTGSLDLSSESSIGQAGGGL</sequence>
<proteinExistence type="inferred from homology"/>
<dbReference type="InterPro" id="IPR003413">
    <property type="entry name" value="T2SS_GspI_C"/>
</dbReference>
<dbReference type="Pfam" id="PF07963">
    <property type="entry name" value="N_methyl"/>
    <property type="match status" value="1"/>
</dbReference>
<feature type="compositionally biased region" description="Polar residues" evidence="10">
    <location>
        <begin position="148"/>
        <end position="161"/>
    </location>
</feature>
<evidence type="ECO:0000256" key="3">
    <source>
        <dbReference type="ARBA" id="ARBA00022475"/>
    </source>
</evidence>
<gene>
    <name evidence="12" type="ORF">GCM10007915_10050</name>
    <name evidence="13" type="ORF">SAMN05660405_02150</name>
</gene>
<evidence type="ECO:0000313" key="15">
    <source>
        <dbReference type="Proteomes" id="UP001156645"/>
    </source>
</evidence>
<dbReference type="SUPFAM" id="SSF54523">
    <property type="entry name" value="Pili subunits"/>
    <property type="match status" value="1"/>
</dbReference>
<dbReference type="EMBL" id="FNAL01000019">
    <property type="protein sequence ID" value="SDE04501.1"/>
    <property type="molecule type" value="Genomic_DNA"/>
</dbReference>
<keyword evidence="4 9" id="KW-0488">Methylation</keyword>
<keyword evidence="7 9" id="KW-1133">Transmembrane helix</keyword>
<accession>A0A1G6ZPP8</accession>
<feature type="region of interest" description="Disordered" evidence="10">
    <location>
        <begin position="148"/>
        <end position="167"/>
    </location>
</feature>
<evidence type="ECO:0000259" key="11">
    <source>
        <dbReference type="Pfam" id="PF02501"/>
    </source>
</evidence>
<reference evidence="12" key="1">
    <citation type="journal article" date="2014" name="Int. J. Syst. Evol. Microbiol.">
        <title>Complete genome of a new Firmicutes species belonging to the dominant human colonic microbiota ('Ruminococcus bicirculans') reveals two chromosomes and a selective capacity to utilize plant glucans.</title>
        <authorList>
            <consortium name="NISC Comparative Sequencing Program"/>
            <person name="Wegmann U."/>
            <person name="Louis P."/>
            <person name="Goesmann A."/>
            <person name="Henrissat B."/>
            <person name="Duncan S.H."/>
            <person name="Flint H.J."/>
        </authorList>
    </citation>
    <scope>NUCLEOTIDE SEQUENCE</scope>
    <source>
        <strain evidence="12">NBRC 103191</strain>
    </source>
</reference>
<dbReference type="Proteomes" id="UP001156645">
    <property type="component" value="Unassembled WGS sequence"/>
</dbReference>
<name>A0A1G6ZPP8_9GAMM</name>
<dbReference type="RefSeq" id="WP_227517161.1">
    <property type="nucleotide sequence ID" value="NZ_BSOK01000019.1"/>
</dbReference>
<comment type="function">
    <text evidence="9">Component of the type II secretion system required for the energy-dependent secretion of extracellular factors such as proteases and toxins from the periplasm.</text>
</comment>
<comment type="subcellular location">
    <subcellularLocation>
        <location evidence="1 9">Cell inner membrane</location>
        <topology evidence="1 9">Single-pass membrane protein</topology>
    </subcellularLocation>
</comment>
<dbReference type="GO" id="GO:0005886">
    <property type="term" value="C:plasma membrane"/>
    <property type="evidence" value="ECO:0007669"/>
    <property type="project" value="UniProtKB-SubCell"/>
</dbReference>
<dbReference type="InterPro" id="IPR010052">
    <property type="entry name" value="T2SS_protein-GspI"/>
</dbReference>
<dbReference type="AlphaFoldDB" id="A0A1G6ZPP8"/>
<feature type="domain" description="Type II secretion system protein GspI C-terminal" evidence="11">
    <location>
        <begin position="63"/>
        <end position="136"/>
    </location>
</feature>
<dbReference type="Gene3D" id="3.30.1300.30">
    <property type="entry name" value="GSPII I/J protein-like"/>
    <property type="match status" value="1"/>
</dbReference>
<keyword evidence="6 9" id="KW-0812">Transmembrane</keyword>
<dbReference type="Pfam" id="PF02501">
    <property type="entry name" value="T2SSI"/>
    <property type="match status" value="1"/>
</dbReference>
<dbReference type="EMBL" id="BSOK01000019">
    <property type="protein sequence ID" value="GLR28767.1"/>
    <property type="molecule type" value="Genomic_DNA"/>
</dbReference>
<evidence type="ECO:0000256" key="1">
    <source>
        <dbReference type="ARBA" id="ARBA00004377"/>
    </source>
</evidence>